<dbReference type="InterPro" id="IPR051132">
    <property type="entry name" value="3-5_Exonuclease_domain"/>
</dbReference>
<dbReference type="EMBL" id="PKPP01007141">
    <property type="protein sequence ID" value="PWA54233.1"/>
    <property type="molecule type" value="Genomic_DNA"/>
</dbReference>
<evidence type="ECO:0000313" key="4">
    <source>
        <dbReference type="EMBL" id="PWA54233.1"/>
    </source>
</evidence>
<evidence type="ECO:0000256" key="1">
    <source>
        <dbReference type="ARBA" id="ARBA00022722"/>
    </source>
</evidence>
<keyword evidence="4" id="KW-0269">Exonuclease</keyword>
<dbReference type="Proteomes" id="UP000245207">
    <property type="component" value="Unassembled WGS sequence"/>
</dbReference>
<dbReference type="GO" id="GO:0005634">
    <property type="term" value="C:nucleus"/>
    <property type="evidence" value="ECO:0007669"/>
    <property type="project" value="TreeGrafter"/>
</dbReference>
<dbReference type="InterPro" id="IPR002562">
    <property type="entry name" value="3'-5'_exonuclease_dom"/>
</dbReference>
<accession>A0A2U1LZ05</accession>
<proteinExistence type="predicted"/>
<dbReference type="GO" id="GO:0005737">
    <property type="term" value="C:cytoplasm"/>
    <property type="evidence" value="ECO:0007669"/>
    <property type="project" value="TreeGrafter"/>
</dbReference>
<comment type="caution">
    <text evidence="4">The sequence shown here is derived from an EMBL/GenBank/DDBJ whole genome shotgun (WGS) entry which is preliminary data.</text>
</comment>
<dbReference type="InterPro" id="IPR012337">
    <property type="entry name" value="RNaseH-like_sf"/>
</dbReference>
<sequence length="204" mass="23116">MSSESSATHVSSYFKYHVKFDDKTIETIVTNERAVADAWVKEILVAHAENPKVVVGFHVKWYEWTSSTSGKCSTLQLCIDTKCIILQLKHIDEISQSIKDFLMNPNITFVGAHEDFTKFVGDYGLDCAKSEDIRAAVIRKWPRRFQRHDLEYLAKELAGLKLDKPCDTFLTGWGNQVLDIALVDYACIVAYASYKIGHALFAET</sequence>
<dbReference type="SUPFAM" id="SSF53098">
    <property type="entry name" value="Ribonuclease H-like"/>
    <property type="match status" value="1"/>
</dbReference>
<organism evidence="4 5">
    <name type="scientific">Artemisia annua</name>
    <name type="common">Sweet wormwood</name>
    <dbReference type="NCBI Taxonomy" id="35608"/>
    <lineage>
        <taxon>Eukaryota</taxon>
        <taxon>Viridiplantae</taxon>
        <taxon>Streptophyta</taxon>
        <taxon>Embryophyta</taxon>
        <taxon>Tracheophyta</taxon>
        <taxon>Spermatophyta</taxon>
        <taxon>Magnoliopsida</taxon>
        <taxon>eudicotyledons</taxon>
        <taxon>Gunneridae</taxon>
        <taxon>Pentapetalae</taxon>
        <taxon>asterids</taxon>
        <taxon>campanulids</taxon>
        <taxon>Asterales</taxon>
        <taxon>Asteraceae</taxon>
        <taxon>Asteroideae</taxon>
        <taxon>Anthemideae</taxon>
        <taxon>Artemisiinae</taxon>
        <taxon>Artemisia</taxon>
    </lineage>
</organism>
<dbReference type="GO" id="GO:0006139">
    <property type="term" value="P:nucleobase-containing compound metabolic process"/>
    <property type="evidence" value="ECO:0007669"/>
    <property type="project" value="InterPro"/>
</dbReference>
<name>A0A2U1LZ05_ARTAN</name>
<dbReference type="InterPro" id="IPR036397">
    <property type="entry name" value="RNaseH_sf"/>
</dbReference>
<dbReference type="PANTHER" id="PTHR13620">
    <property type="entry name" value="3-5 EXONUCLEASE"/>
    <property type="match status" value="1"/>
</dbReference>
<keyword evidence="5" id="KW-1185">Reference proteome</keyword>
<evidence type="ECO:0000313" key="5">
    <source>
        <dbReference type="Proteomes" id="UP000245207"/>
    </source>
</evidence>
<dbReference type="OrthoDB" id="446462at2759"/>
<dbReference type="Gene3D" id="3.30.420.10">
    <property type="entry name" value="Ribonuclease H-like superfamily/Ribonuclease H"/>
    <property type="match status" value="1"/>
</dbReference>
<evidence type="ECO:0000259" key="3">
    <source>
        <dbReference type="Pfam" id="PF01612"/>
    </source>
</evidence>
<gene>
    <name evidence="4" type="ORF">CTI12_AA431120</name>
</gene>
<evidence type="ECO:0000256" key="2">
    <source>
        <dbReference type="ARBA" id="ARBA00022801"/>
    </source>
</evidence>
<dbReference type="GO" id="GO:0008408">
    <property type="term" value="F:3'-5' exonuclease activity"/>
    <property type="evidence" value="ECO:0007669"/>
    <property type="project" value="InterPro"/>
</dbReference>
<dbReference type="CDD" id="cd06141">
    <property type="entry name" value="WRN_exo"/>
    <property type="match status" value="1"/>
</dbReference>
<dbReference type="GO" id="GO:0003676">
    <property type="term" value="F:nucleic acid binding"/>
    <property type="evidence" value="ECO:0007669"/>
    <property type="project" value="InterPro"/>
</dbReference>
<dbReference type="Pfam" id="PF01612">
    <property type="entry name" value="DNA_pol_A_exo1"/>
    <property type="match status" value="1"/>
</dbReference>
<feature type="domain" description="3'-5' exonuclease" evidence="3">
    <location>
        <begin position="52"/>
        <end position="196"/>
    </location>
</feature>
<dbReference type="AlphaFoldDB" id="A0A2U1LZ05"/>
<protein>
    <submittedName>
        <fullName evidence="4">3'-5' exonuclease domain-containing protein</fullName>
    </submittedName>
</protein>
<reference evidence="4 5" key="1">
    <citation type="journal article" date="2018" name="Mol. Plant">
        <title>The genome of Artemisia annua provides insight into the evolution of Asteraceae family and artemisinin biosynthesis.</title>
        <authorList>
            <person name="Shen Q."/>
            <person name="Zhang L."/>
            <person name="Liao Z."/>
            <person name="Wang S."/>
            <person name="Yan T."/>
            <person name="Shi P."/>
            <person name="Liu M."/>
            <person name="Fu X."/>
            <person name="Pan Q."/>
            <person name="Wang Y."/>
            <person name="Lv Z."/>
            <person name="Lu X."/>
            <person name="Zhang F."/>
            <person name="Jiang W."/>
            <person name="Ma Y."/>
            <person name="Chen M."/>
            <person name="Hao X."/>
            <person name="Li L."/>
            <person name="Tang Y."/>
            <person name="Lv G."/>
            <person name="Zhou Y."/>
            <person name="Sun X."/>
            <person name="Brodelius P.E."/>
            <person name="Rose J.K.C."/>
            <person name="Tang K."/>
        </authorList>
    </citation>
    <scope>NUCLEOTIDE SEQUENCE [LARGE SCALE GENOMIC DNA]</scope>
    <source>
        <strain evidence="5">cv. Huhao1</strain>
        <tissue evidence="4">Leaf</tissue>
    </source>
</reference>
<keyword evidence="2" id="KW-0378">Hydrolase</keyword>
<keyword evidence="1" id="KW-0540">Nuclease</keyword>
<dbReference type="PANTHER" id="PTHR13620:SF121">
    <property type="entry name" value="EMB|CAB82946.1-RELATED"/>
    <property type="match status" value="1"/>
</dbReference>
<dbReference type="STRING" id="35608.A0A2U1LZ05"/>